<feature type="region of interest" description="Disordered" evidence="2">
    <location>
        <begin position="642"/>
        <end position="664"/>
    </location>
</feature>
<feature type="compositionally biased region" description="Basic and acidic residues" evidence="2">
    <location>
        <begin position="724"/>
        <end position="736"/>
    </location>
</feature>
<feature type="coiled-coil region" evidence="1">
    <location>
        <begin position="576"/>
        <end position="638"/>
    </location>
</feature>
<reference evidence="3 4" key="1">
    <citation type="submission" date="2018-08" db="EMBL/GenBank/DDBJ databases">
        <title>Genome and evolution of the arbuscular mycorrhizal fungus Diversispora epigaea (formerly Glomus versiforme) and its bacterial endosymbionts.</title>
        <authorList>
            <person name="Sun X."/>
            <person name="Fei Z."/>
            <person name="Harrison M."/>
        </authorList>
    </citation>
    <scope>NUCLEOTIDE SEQUENCE [LARGE SCALE GENOMIC DNA]</scope>
    <source>
        <strain evidence="3 4">IT104</strain>
    </source>
</reference>
<dbReference type="OrthoDB" id="2374143at2759"/>
<evidence type="ECO:0000256" key="1">
    <source>
        <dbReference type="SAM" id="Coils"/>
    </source>
</evidence>
<organism evidence="3 4">
    <name type="scientific">Diversispora epigaea</name>
    <dbReference type="NCBI Taxonomy" id="1348612"/>
    <lineage>
        <taxon>Eukaryota</taxon>
        <taxon>Fungi</taxon>
        <taxon>Fungi incertae sedis</taxon>
        <taxon>Mucoromycota</taxon>
        <taxon>Glomeromycotina</taxon>
        <taxon>Glomeromycetes</taxon>
        <taxon>Diversisporales</taxon>
        <taxon>Diversisporaceae</taxon>
        <taxon>Diversispora</taxon>
    </lineage>
</organism>
<comment type="caution">
    <text evidence="3">The sequence shown here is derived from an EMBL/GenBank/DDBJ whole genome shotgun (WGS) entry which is preliminary data.</text>
</comment>
<evidence type="ECO:0000256" key="2">
    <source>
        <dbReference type="SAM" id="MobiDB-lite"/>
    </source>
</evidence>
<dbReference type="Proteomes" id="UP000266861">
    <property type="component" value="Unassembled WGS sequence"/>
</dbReference>
<dbReference type="AlphaFoldDB" id="A0A397IL58"/>
<feature type="compositionally biased region" description="Basic and acidic residues" evidence="2">
    <location>
        <begin position="758"/>
        <end position="770"/>
    </location>
</feature>
<evidence type="ECO:0000313" key="4">
    <source>
        <dbReference type="Proteomes" id="UP000266861"/>
    </source>
</evidence>
<feature type="region of interest" description="Disordered" evidence="2">
    <location>
        <begin position="724"/>
        <end position="777"/>
    </location>
</feature>
<evidence type="ECO:0000313" key="3">
    <source>
        <dbReference type="EMBL" id="RHZ75707.1"/>
    </source>
</evidence>
<keyword evidence="4" id="KW-1185">Reference proteome</keyword>
<keyword evidence="1" id="KW-0175">Coiled coil</keyword>
<protein>
    <submittedName>
        <fullName evidence="3">Uncharacterized protein</fullName>
    </submittedName>
</protein>
<gene>
    <name evidence="3" type="ORF">Glove_212g87</name>
</gene>
<sequence length="777" mass="89395">MEDCNAQKAKELLGSDWEVRNYNRKYYVDGKTHLYLTIFLLDVWLLLLVGTYVSWCLTVLCLTYTMTACRCLNRVTLISHANVGSIRTVEIMFINNIQLSLHKKLVTGVKTRISVDQIRNEVVISTFSDGAESMSKVHKAVLNDVDAIASGSVNTSKDYEKNGETSMNNSVPAYTNDNLGETGFSASGYEEKNINLVRKRKNDGETTPTKRTKLNDNISMDSDFTFFSVESINYDRGLGNYEEGTEINLDLSFQETDEDLTIPSSERLFNENIWRQWRLGSGKVVTDLLAKFANKTGHPFRIAKPEWYNADQYSEIQKYVRRATISSCPESISKLLKLREMEKIQVLINTNEINNENSKKILQEELKINYTLSSLQDPFTNFFIKILAILGRKSCSCRERRRCTTLFEQKTDGVFVIRLKKSSVEVRYLEMSGGHGHKDFSRSTWDSCYKLPIGNTYMLEEIGEKFRGAFCETFSKISVFSLHTYENQIELWRMYVPSCGVLQYERTHRTTVPICFEEERKCIFNFVVALWDLRCWLLEVFELIYKLLEEHNDSDVNESNLHSGILPPHPFTLQKDKHKKAEKAELEAKNAELLKQVTEESTKREAENVELKARIAKLEQIAEENTELKDRITKLEQKQIQDITNEQEASPTKDISPLTESHSYEEKGIISDLLPEIEYSSTQPESSMEPETSITSLPQDIIHDDSAEILDFVGTIHKERISSEIRERNREKKFQESHNNLIPPIQSETSTMSTPESLDSKTVKKLRDQNKSQNETS</sequence>
<proteinExistence type="predicted"/>
<accession>A0A397IL58</accession>
<dbReference type="EMBL" id="PQFF01000197">
    <property type="protein sequence ID" value="RHZ75707.1"/>
    <property type="molecule type" value="Genomic_DNA"/>
</dbReference>
<feature type="compositionally biased region" description="Polar residues" evidence="2">
    <location>
        <begin position="746"/>
        <end position="757"/>
    </location>
</feature>
<name>A0A397IL58_9GLOM</name>